<evidence type="ECO:0000256" key="2">
    <source>
        <dbReference type="ARBA" id="ARBA00022556"/>
    </source>
</evidence>
<comment type="subunit">
    <text evidence="7">Homotrimer.</text>
</comment>
<dbReference type="Pfam" id="PF04613">
    <property type="entry name" value="LpxD"/>
    <property type="match status" value="1"/>
</dbReference>
<comment type="similarity">
    <text evidence="7">Belongs to the transferase hexapeptide repeat family. LpxD subfamily.</text>
</comment>
<keyword evidence="10" id="KW-1185">Reference proteome</keyword>
<dbReference type="PANTHER" id="PTHR43378">
    <property type="entry name" value="UDP-3-O-ACYLGLUCOSAMINE N-ACYLTRANSFERASE"/>
    <property type="match status" value="1"/>
</dbReference>
<dbReference type="CDD" id="cd03352">
    <property type="entry name" value="LbH_LpxD"/>
    <property type="match status" value="1"/>
</dbReference>
<dbReference type="HAMAP" id="MF_00523">
    <property type="entry name" value="LpxD"/>
    <property type="match status" value="1"/>
</dbReference>
<dbReference type="RefSeq" id="WP_151169762.1">
    <property type="nucleotide sequence ID" value="NZ_WACR01000012.1"/>
</dbReference>
<dbReference type="InterPro" id="IPR001451">
    <property type="entry name" value="Hexapep"/>
</dbReference>
<dbReference type="Gene3D" id="2.160.10.10">
    <property type="entry name" value="Hexapeptide repeat proteins"/>
    <property type="match status" value="1"/>
</dbReference>
<dbReference type="EMBL" id="WACR01000012">
    <property type="protein sequence ID" value="KAB1062093.1"/>
    <property type="molecule type" value="Genomic_DNA"/>
</dbReference>
<evidence type="ECO:0000256" key="6">
    <source>
        <dbReference type="ARBA" id="ARBA00023315"/>
    </source>
</evidence>
<dbReference type="NCBIfam" id="NF002060">
    <property type="entry name" value="PRK00892.1"/>
    <property type="match status" value="1"/>
</dbReference>
<dbReference type="PANTHER" id="PTHR43378:SF2">
    <property type="entry name" value="UDP-3-O-ACYLGLUCOSAMINE N-ACYLTRANSFERASE 1, MITOCHONDRIAL-RELATED"/>
    <property type="match status" value="1"/>
</dbReference>
<accession>A0A6N6M3V1</accession>
<dbReference type="NCBIfam" id="TIGR01853">
    <property type="entry name" value="lipid_A_lpxD"/>
    <property type="match status" value="1"/>
</dbReference>
<keyword evidence="4 7" id="KW-0677">Repeat</keyword>
<evidence type="ECO:0000256" key="4">
    <source>
        <dbReference type="ARBA" id="ARBA00022737"/>
    </source>
</evidence>
<evidence type="ECO:0000313" key="10">
    <source>
        <dbReference type="Proteomes" id="UP000435357"/>
    </source>
</evidence>
<dbReference type="GO" id="GO:0016410">
    <property type="term" value="F:N-acyltransferase activity"/>
    <property type="evidence" value="ECO:0007669"/>
    <property type="project" value="InterPro"/>
</dbReference>
<gene>
    <name evidence="7 9" type="primary">lpxD</name>
    <name evidence="9" type="ORF">F3059_12450</name>
</gene>
<dbReference type="InterPro" id="IPR020573">
    <property type="entry name" value="UDP_GlcNAc_AcTrfase_non-rep"/>
</dbReference>
<dbReference type="AlphaFoldDB" id="A0A6N6M3V1"/>
<reference evidence="9 10" key="1">
    <citation type="submission" date="2019-09" db="EMBL/GenBank/DDBJ databases">
        <title>Genomes of Cryomorphaceae.</title>
        <authorList>
            <person name="Bowman J.P."/>
        </authorList>
    </citation>
    <scope>NUCLEOTIDE SEQUENCE [LARGE SCALE GENOMIC DNA]</scope>
    <source>
        <strain evidence="9 10">KCTC 52047</strain>
    </source>
</reference>
<dbReference type="Pfam" id="PF00132">
    <property type="entry name" value="Hexapep"/>
    <property type="match status" value="3"/>
</dbReference>
<dbReference type="InterPro" id="IPR007691">
    <property type="entry name" value="LpxD"/>
</dbReference>
<keyword evidence="2 7" id="KW-0441">Lipid A biosynthesis</keyword>
<keyword evidence="1 7" id="KW-0444">Lipid biosynthesis</keyword>
<keyword evidence="5 7" id="KW-0443">Lipid metabolism</keyword>
<protein>
    <recommendedName>
        <fullName evidence="7">UDP-3-O-acylglucosamine N-acyltransferase</fullName>
        <ecNumber evidence="7">2.3.1.191</ecNumber>
    </recommendedName>
</protein>
<comment type="pathway">
    <text evidence="7">Bacterial outer membrane biogenesis; LPS lipid A biosynthesis.</text>
</comment>
<dbReference type="Pfam" id="PF14602">
    <property type="entry name" value="Hexapep_2"/>
    <property type="match status" value="1"/>
</dbReference>
<comment type="catalytic activity">
    <reaction evidence="7">
        <text>a UDP-3-O-[(3R)-3-hydroxyacyl]-alpha-D-glucosamine + a (3R)-hydroxyacyl-[ACP] = a UDP-2-N,3-O-bis[(3R)-3-hydroxyacyl]-alpha-D-glucosamine + holo-[ACP] + H(+)</text>
        <dbReference type="Rhea" id="RHEA:53836"/>
        <dbReference type="Rhea" id="RHEA-COMP:9685"/>
        <dbReference type="Rhea" id="RHEA-COMP:9945"/>
        <dbReference type="ChEBI" id="CHEBI:15378"/>
        <dbReference type="ChEBI" id="CHEBI:64479"/>
        <dbReference type="ChEBI" id="CHEBI:78827"/>
        <dbReference type="ChEBI" id="CHEBI:137740"/>
        <dbReference type="ChEBI" id="CHEBI:137748"/>
        <dbReference type="EC" id="2.3.1.191"/>
    </reaction>
</comment>
<name>A0A6N6M3V1_9FLAO</name>
<dbReference type="SUPFAM" id="SSF51161">
    <property type="entry name" value="Trimeric LpxA-like enzymes"/>
    <property type="match status" value="1"/>
</dbReference>
<evidence type="ECO:0000256" key="7">
    <source>
        <dbReference type="HAMAP-Rule" id="MF_00523"/>
    </source>
</evidence>
<dbReference type="GO" id="GO:0016020">
    <property type="term" value="C:membrane"/>
    <property type="evidence" value="ECO:0007669"/>
    <property type="project" value="GOC"/>
</dbReference>
<evidence type="ECO:0000259" key="8">
    <source>
        <dbReference type="Pfam" id="PF04613"/>
    </source>
</evidence>
<feature type="active site" description="Proton acceptor" evidence="7">
    <location>
        <position position="244"/>
    </location>
</feature>
<keyword evidence="3 7" id="KW-0808">Transferase</keyword>
<sequence>MEFTAGQLAEILNGKIEGDESTKVSSLSKIDEGIENSISFLYSTDYLEYLYTTQASVVIISDELKVEKEMKFNPTLIRVDDARMAFAKLLEAYKSMQMNHKKGIHPSAVIEEDAEVGENTYIGPQVYVGHGAKIGSDCQINAQAVIAENVKMGNNCVIHHGVRILEDSVIGDYCTIQSGAVIGGDGFGFQPNSENNYQKITHVGNVILEDNVEIGVNTTIDKATFGSTIIRKGVKLDNLIQVGHNCEIGENTVIAAQSGVAGSVKIGKNCMIGGQVGFAGHQKIADGVKIAAQSGIQGDIEKENEIVQGSPALNIGDYKRSYVIFRQLPKVKGEVSELKKEIKDLKNKLGS</sequence>
<dbReference type="Gene3D" id="3.40.1390.10">
    <property type="entry name" value="MurE/MurF, N-terminal domain"/>
    <property type="match status" value="1"/>
</dbReference>
<evidence type="ECO:0000256" key="1">
    <source>
        <dbReference type="ARBA" id="ARBA00022516"/>
    </source>
</evidence>
<dbReference type="Proteomes" id="UP000435357">
    <property type="component" value="Unassembled WGS sequence"/>
</dbReference>
<dbReference type="UniPathway" id="UPA00973"/>
<dbReference type="EC" id="2.3.1.191" evidence="7"/>
<comment type="function">
    <text evidence="7">Catalyzes the N-acylation of UDP-3-O-acylglucosamine using 3-hydroxyacyl-ACP as the acyl donor. Is involved in the biosynthesis of lipid A, a phosphorylated glycolipid that anchors the lipopolysaccharide to the outer membrane of the cell.</text>
</comment>
<dbReference type="OrthoDB" id="9784739at2"/>
<dbReference type="GO" id="GO:0103118">
    <property type="term" value="F:UDP-3-O-[(3R)-3-hydroxyacyl]-glucosamine N-acyltransferase activity"/>
    <property type="evidence" value="ECO:0007669"/>
    <property type="project" value="UniProtKB-EC"/>
</dbReference>
<keyword evidence="6 7" id="KW-0012">Acyltransferase</keyword>
<organism evidence="9 10">
    <name type="scientific">Salibacter halophilus</name>
    <dbReference type="NCBI Taxonomy" id="1803916"/>
    <lineage>
        <taxon>Bacteria</taxon>
        <taxon>Pseudomonadati</taxon>
        <taxon>Bacteroidota</taxon>
        <taxon>Flavobacteriia</taxon>
        <taxon>Flavobacteriales</taxon>
        <taxon>Salibacteraceae</taxon>
        <taxon>Salibacter</taxon>
    </lineage>
</organism>
<comment type="caution">
    <text evidence="9">The sequence shown here is derived from an EMBL/GenBank/DDBJ whole genome shotgun (WGS) entry which is preliminary data.</text>
</comment>
<evidence type="ECO:0000256" key="3">
    <source>
        <dbReference type="ARBA" id="ARBA00022679"/>
    </source>
</evidence>
<feature type="domain" description="UDP-3-O-[3-hydroxymyristoyl] glucosamine N-acyltransferase non-repeat region" evidence="8">
    <location>
        <begin position="22"/>
        <end position="91"/>
    </location>
</feature>
<evidence type="ECO:0000256" key="5">
    <source>
        <dbReference type="ARBA" id="ARBA00023098"/>
    </source>
</evidence>
<proteinExistence type="inferred from homology"/>
<dbReference type="GO" id="GO:0009245">
    <property type="term" value="P:lipid A biosynthetic process"/>
    <property type="evidence" value="ECO:0007669"/>
    <property type="project" value="UniProtKB-UniRule"/>
</dbReference>
<dbReference type="InterPro" id="IPR011004">
    <property type="entry name" value="Trimer_LpxA-like_sf"/>
</dbReference>
<evidence type="ECO:0000313" key="9">
    <source>
        <dbReference type="EMBL" id="KAB1062093.1"/>
    </source>
</evidence>